<evidence type="ECO:0000313" key="2">
    <source>
        <dbReference type="EMBL" id="SOR62877.1"/>
    </source>
</evidence>
<protein>
    <submittedName>
        <fullName evidence="2">Uncharacterized protein</fullName>
    </submittedName>
</protein>
<gene>
    <name evidence="2" type="ORF">LMANV2_560018</name>
</gene>
<evidence type="ECO:0000313" key="3">
    <source>
        <dbReference type="Proteomes" id="UP000234460"/>
    </source>
</evidence>
<evidence type="ECO:0000256" key="1">
    <source>
        <dbReference type="SAM" id="Phobius"/>
    </source>
</evidence>
<keyword evidence="1" id="KW-0812">Transmembrane</keyword>
<feature type="transmembrane region" description="Helical" evidence="1">
    <location>
        <begin position="20"/>
        <end position="38"/>
    </location>
</feature>
<accession>A0AAQ1P0V4</accession>
<keyword evidence="1" id="KW-0472">Membrane</keyword>
<reference evidence="2 3" key="1">
    <citation type="submission" date="2017-11" db="EMBL/GenBank/DDBJ databases">
        <authorList>
            <person name="Lechat P."/>
        </authorList>
    </citation>
    <scope>NUCLEOTIDE SEQUENCE [LARGE SCALE GENOMIC DNA]</scope>
    <source>
        <strain evidence="2">L495</strain>
    </source>
</reference>
<sequence length="39" mass="4462">MILLGQLEIALKSKNVGTITSFRLNFGIIVITTNYIFYR</sequence>
<name>A0AAQ1P0V4_LEPIR</name>
<comment type="caution">
    <text evidence="2">The sequence shown here is derived from an EMBL/GenBank/DDBJ whole genome shotgun (WGS) entry which is preliminary data.</text>
</comment>
<dbReference type="AlphaFoldDB" id="A0AAQ1P0V4"/>
<organism evidence="2 3">
    <name type="scientific">Leptospira interrogans serovar Manilae</name>
    <dbReference type="NCBI Taxonomy" id="214675"/>
    <lineage>
        <taxon>Bacteria</taxon>
        <taxon>Pseudomonadati</taxon>
        <taxon>Spirochaetota</taxon>
        <taxon>Spirochaetia</taxon>
        <taxon>Leptospirales</taxon>
        <taxon>Leptospiraceae</taxon>
        <taxon>Leptospira</taxon>
    </lineage>
</organism>
<dbReference type="EMBL" id="OEJX01000052">
    <property type="protein sequence ID" value="SOR62877.1"/>
    <property type="molecule type" value="Genomic_DNA"/>
</dbReference>
<dbReference type="Proteomes" id="UP000234460">
    <property type="component" value="Chromosome LMANV2"/>
</dbReference>
<keyword evidence="1" id="KW-1133">Transmembrane helix</keyword>
<proteinExistence type="predicted"/>